<feature type="domain" description="Apiosidase-like catalytic" evidence="1">
    <location>
        <begin position="22"/>
        <end position="346"/>
    </location>
</feature>
<name>A0A7Y9KIQ9_9MICO</name>
<dbReference type="Pfam" id="PF13204">
    <property type="entry name" value="Apiosidase"/>
    <property type="match status" value="1"/>
</dbReference>
<organism evidence="2 3">
    <name type="scientific">Microbacterium immunditiarum</name>
    <dbReference type="NCBI Taxonomy" id="337480"/>
    <lineage>
        <taxon>Bacteria</taxon>
        <taxon>Bacillati</taxon>
        <taxon>Actinomycetota</taxon>
        <taxon>Actinomycetes</taxon>
        <taxon>Micrococcales</taxon>
        <taxon>Microbacteriaceae</taxon>
        <taxon>Microbacterium</taxon>
    </lineage>
</organism>
<evidence type="ECO:0000259" key="1">
    <source>
        <dbReference type="Pfam" id="PF13204"/>
    </source>
</evidence>
<dbReference type="PANTHER" id="PTHR37836">
    <property type="entry name" value="LMO1036 PROTEIN"/>
    <property type="match status" value="1"/>
</dbReference>
<dbReference type="PANTHER" id="PTHR37836:SF3">
    <property type="entry name" value="ENDOGLUCANASE"/>
    <property type="match status" value="1"/>
</dbReference>
<gene>
    <name evidence="2" type="ORF">BJ991_001043</name>
</gene>
<keyword evidence="3" id="KW-1185">Reference proteome</keyword>
<accession>A0A7Y9KIQ9</accession>
<dbReference type="AlphaFoldDB" id="A0A7Y9KIQ9"/>
<reference evidence="2 3" key="1">
    <citation type="submission" date="2020-07" db="EMBL/GenBank/DDBJ databases">
        <title>Sequencing the genomes of 1000 actinobacteria strains.</title>
        <authorList>
            <person name="Klenk H.-P."/>
        </authorList>
    </citation>
    <scope>NUCLEOTIDE SEQUENCE [LARGE SCALE GENOMIC DNA]</scope>
    <source>
        <strain evidence="2 3">DSM 24662</strain>
    </source>
</reference>
<sequence>MSHSHTPPGSPLGGGLRVGGSGRHLVDREGLFVPLIIDTAWSAFSDTTEDEWRVYLATRRRQGFTAVLVATTPILHDRMTRPDSLESYERRADGFPDFDRPRAEFWQRARDFTRIAHGEFGITLLVTVLWNNYLPGTWGAAATPGVVMPDGVRRDFVRAVADALADLEPAFVVGGDDHYDVPDANAGYLEAIELLRERAPSSLLTTHTAPRAVLPAQIAERLDFFLHQSGHNVENVDLTWQQPAQYLALSPRKPLVNSEPPYELHGKVGGRARRSRAEVRAASWASVLSGSSAGIGYGAHGVWMWATTHGSFEAGDSSLDPFLWADALRLPGALDISLLARLFRDHRLDRLDPAQELLGPGLDPVLRAAADPQRDIVAVHLPYASAVTIDHDLSGHDIRMWDLHERTPIVPVVRHSSGRTIIEQAFGEADQLIIAEHGR</sequence>
<evidence type="ECO:0000313" key="3">
    <source>
        <dbReference type="Proteomes" id="UP000576969"/>
    </source>
</evidence>
<dbReference type="EMBL" id="JACCBV010000001">
    <property type="protein sequence ID" value="NYE19015.1"/>
    <property type="molecule type" value="Genomic_DNA"/>
</dbReference>
<dbReference type="Proteomes" id="UP000576969">
    <property type="component" value="Unassembled WGS sequence"/>
</dbReference>
<dbReference type="InterPro" id="IPR025277">
    <property type="entry name" value="Apiosidase-like_cat_dom"/>
</dbReference>
<protein>
    <recommendedName>
        <fullName evidence="1">Apiosidase-like catalytic domain-containing protein</fullName>
    </recommendedName>
</protein>
<proteinExistence type="predicted"/>
<dbReference type="Gene3D" id="3.20.20.80">
    <property type="entry name" value="Glycosidases"/>
    <property type="match status" value="1"/>
</dbReference>
<dbReference type="RefSeq" id="WP_179488067.1">
    <property type="nucleotide sequence ID" value="NZ_JACCBV010000001.1"/>
</dbReference>
<comment type="caution">
    <text evidence="2">The sequence shown here is derived from an EMBL/GenBank/DDBJ whole genome shotgun (WGS) entry which is preliminary data.</text>
</comment>
<evidence type="ECO:0000313" key="2">
    <source>
        <dbReference type="EMBL" id="NYE19015.1"/>
    </source>
</evidence>